<name>A0A8E0KJU9_9CAUL</name>
<gene>
    <name evidence="2" type="ORF">MBEBAB_0830</name>
</gene>
<dbReference type="RefSeq" id="WP_021696676.1">
    <property type="nucleotide sequence ID" value="NZ_BATC01000009.1"/>
</dbReference>
<evidence type="ECO:0000256" key="1">
    <source>
        <dbReference type="SAM" id="SignalP"/>
    </source>
</evidence>
<dbReference type="InterPro" id="IPR001969">
    <property type="entry name" value="Aspartic_peptidase_AS"/>
</dbReference>
<dbReference type="CDD" id="cd05483">
    <property type="entry name" value="retropepsin_like_bacteria"/>
    <property type="match status" value="1"/>
</dbReference>
<dbReference type="InterPro" id="IPR021109">
    <property type="entry name" value="Peptidase_aspartic_dom_sf"/>
</dbReference>
<dbReference type="PROSITE" id="PS00141">
    <property type="entry name" value="ASP_PROTEASE"/>
    <property type="match status" value="1"/>
</dbReference>
<dbReference type="Pfam" id="PF13650">
    <property type="entry name" value="Asp_protease_2"/>
    <property type="match status" value="2"/>
</dbReference>
<keyword evidence="3" id="KW-1185">Reference proteome</keyword>
<dbReference type="SUPFAM" id="SSF50630">
    <property type="entry name" value="Acid proteases"/>
    <property type="match status" value="2"/>
</dbReference>
<dbReference type="Gene3D" id="2.40.70.10">
    <property type="entry name" value="Acid Proteases"/>
    <property type="match status" value="2"/>
</dbReference>
<dbReference type="AlphaFoldDB" id="A0A8E0KJU9"/>
<evidence type="ECO:0000313" key="2">
    <source>
        <dbReference type="EMBL" id="GAD58580.1"/>
    </source>
</evidence>
<evidence type="ECO:0000313" key="3">
    <source>
        <dbReference type="Proteomes" id="UP000016569"/>
    </source>
</evidence>
<dbReference type="GO" id="GO:0004190">
    <property type="term" value="F:aspartic-type endopeptidase activity"/>
    <property type="evidence" value="ECO:0007669"/>
    <property type="project" value="InterPro"/>
</dbReference>
<dbReference type="EMBL" id="BATC01000009">
    <property type="protein sequence ID" value="GAD58580.1"/>
    <property type="molecule type" value="Genomic_DNA"/>
</dbReference>
<accession>A0A8E0KJU9</accession>
<dbReference type="InterPro" id="IPR034122">
    <property type="entry name" value="Retropepsin-like_bacterial"/>
</dbReference>
<dbReference type="OrthoDB" id="107347at2"/>
<reference evidence="3" key="1">
    <citation type="journal article" date="2013" name="Genome Announc.">
        <title>Draft Genome Sequence of the Dimorphic Prosthecate Bacterium Brevundimonas abyssalis TAR-001T.</title>
        <authorList>
            <person name="Tsubouchi T."/>
            <person name="Nishi S."/>
            <person name="Usui K."/>
            <person name="Shimane Y."/>
            <person name="Takaki Y."/>
            <person name="Maruyama T."/>
            <person name="Hatada Y."/>
        </authorList>
    </citation>
    <scope>NUCLEOTIDE SEQUENCE [LARGE SCALE GENOMIC DNA]</scope>
    <source>
        <strain evidence="3">TAR-001</strain>
    </source>
</reference>
<dbReference type="GO" id="GO:0006508">
    <property type="term" value="P:proteolysis"/>
    <property type="evidence" value="ECO:0007669"/>
    <property type="project" value="InterPro"/>
</dbReference>
<comment type="caution">
    <text evidence="2">The sequence shown here is derived from an EMBL/GenBank/DDBJ whole genome shotgun (WGS) entry which is preliminary data.</text>
</comment>
<proteinExistence type="predicted"/>
<dbReference type="Proteomes" id="UP000016569">
    <property type="component" value="Unassembled WGS sequence"/>
</dbReference>
<organism evidence="2 3">
    <name type="scientific">Brevundimonas abyssalis TAR-001</name>
    <dbReference type="NCBI Taxonomy" id="1391729"/>
    <lineage>
        <taxon>Bacteria</taxon>
        <taxon>Pseudomonadati</taxon>
        <taxon>Pseudomonadota</taxon>
        <taxon>Alphaproteobacteria</taxon>
        <taxon>Caulobacterales</taxon>
        <taxon>Caulobacteraceae</taxon>
        <taxon>Brevundimonas</taxon>
    </lineage>
</organism>
<protein>
    <recommendedName>
        <fullName evidence="4">Peptidase A2 domain-containing protein</fullName>
    </recommendedName>
</protein>
<keyword evidence="1" id="KW-0732">Signal</keyword>
<feature type="chain" id="PRO_5034017523" description="Peptidase A2 domain-containing protein" evidence="1">
    <location>
        <begin position="23"/>
        <end position="292"/>
    </location>
</feature>
<evidence type="ECO:0008006" key="4">
    <source>
        <dbReference type="Google" id="ProtNLM"/>
    </source>
</evidence>
<feature type="signal peptide" evidence="1">
    <location>
        <begin position="1"/>
        <end position="22"/>
    </location>
</feature>
<sequence length="292" mass="31086">MTLTRRKAAAGLTLLGGFTAFGRTVAAQAPPVAQDAPAEPALVLTVVPNLITRMAVQVMIGDAGPYRFVVDTGAGRTSISRELAAELGLAPGPPVIVHSILDSEVTSTARAPSLSVADIRARDLVMPVFSRARLGVDGLLGLDVLGGRRLVFDILGEELHITPTGSRHLQAPRSRLGVSDEAEVLRGQRWFGGLTMVQGRADRAPVSAVLDTGAQYSIGNRALYDSIAVRRPATIQRAMPLTLYGVAGQPMQGDLATLNELRLGGVRITSLPILFADLHVFDLWEAQETRRC</sequence>